<proteinExistence type="predicted"/>
<dbReference type="Proteomes" id="UP000499080">
    <property type="component" value="Unassembled WGS sequence"/>
</dbReference>
<name>A0A4Y2K7Z6_ARAVE</name>
<organism evidence="1 2">
    <name type="scientific">Araneus ventricosus</name>
    <name type="common">Orbweaver spider</name>
    <name type="synonym">Epeira ventricosa</name>
    <dbReference type="NCBI Taxonomy" id="182803"/>
    <lineage>
        <taxon>Eukaryota</taxon>
        <taxon>Metazoa</taxon>
        <taxon>Ecdysozoa</taxon>
        <taxon>Arthropoda</taxon>
        <taxon>Chelicerata</taxon>
        <taxon>Arachnida</taxon>
        <taxon>Araneae</taxon>
        <taxon>Araneomorphae</taxon>
        <taxon>Entelegynae</taxon>
        <taxon>Araneoidea</taxon>
        <taxon>Araneidae</taxon>
        <taxon>Araneus</taxon>
    </lineage>
</organism>
<dbReference type="OrthoDB" id="6437573at2759"/>
<evidence type="ECO:0000313" key="2">
    <source>
        <dbReference type="Proteomes" id="UP000499080"/>
    </source>
</evidence>
<keyword evidence="2" id="KW-1185">Reference proteome</keyword>
<dbReference type="Gene3D" id="2.120.10.80">
    <property type="entry name" value="Kelch-type beta propeller"/>
    <property type="match status" value="1"/>
</dbReference>
<dbReference type="AlphaFoldDB" id="A0A4Y2K7Z6"/>
<evidence type="ECO:0000313" key="1">
    <source>
        <dbReference type="EMBL" id="GBM98431.1"/>
    </source>
</evidence>
<accession>A0A4Y2K7Z6</accession>
<dbReference type="SUPFAM" id="SSF117281">
    <property type="entry name" value="Kelch motif"/>
    <property type="match status" value="1"/>
</dbReference>
<dbReference type="InterPro" id="IPR015915">
    <property type="entry name" value="Kelch-typ_b-propeller"/>
</dbReference>
<sequence>MYDLDMITPVESPIADLEERPPRHSSYRKTSAINICEAENPSSSVNVSLESSPQKSKREMAAILVTGGMNPNNLHTIGVGGATLNYDPKEDKWARYGTLPSPRHNHSAVFWDNCLYIIGQCMH</sequence>
<protein>
    <submittedName>
        <fullName evidence="1">Uncharacterized protein</fullName>
    </submittedName>
</protein>
<reference evidence="1 2" key="1">
    <citation type="journal article" date="2019" name="Sci. Rep.">
        <title>Orb-weaving spider Araneus ventricosus genome elucidates the spidroin gene catalogue.</title>
        <authorList>
            <person name="Kono N."/>
            <person name="Nakamura H."/>
            <person name="Ohtoshi R."/>
            <person name="Moran D.A.P."/>
            <person name="Shinohara A."/>
            <person name="Yoshida Y."/>
            <person name="Fujiwara M."/>
            <person name="Mori M."/>
            <person name="Tomita M."/>
            <person name="Arakawa K."/>
        </authorList>
    </citation>
    <scope>NUCLEOTIDE SEQUENCE [LARGE SCALE GENOMIC DNA]</scope>
</reference>
<dbReference type="EMBL" id="BGPR01004322">
    <property type="protein sequence ID" value="GBM98431.1"/>
    <property type="molecule type" value="Genomic_DNA"/>
</dbReference>
<comment type="caution">
    <text evidence="1">The sequence shown here is derived from an EMBL/GenBank/DDBJ whole genome shotgun (WGS) entry which is preliminary data.</text>
</comment>
<gene>
    <name evidence="1" type="ORF">AVEN_268773_1</name>
</gene>